<reference evidence="1 2" key="1">
    <citation type="submission" date="2017-07" db="EMBL/GenBank/DDBJ databases">
        <title>Annotated genome sequence of Bacterioplanes sanyensis isolated from Red Sea.</title>
        <authorList>
            <person name="Rehman Z.U."/>
        </authorList>
    </citation>
    <scope>NUCLEOTIDE SEQUENCE [LARGE SCALE GENOMIC DNA]</scope>
    <source>
        <strain evidence="1 2">NV9</strain>
    </source>
</reference>
<gene>
    <name evidence="1" type="ORF">CHH28_17410</name>
</gene>
<evidence type="ECO:0000313" key="2">
    <source>
        <dbReference type="Proteomes" id="UP000202440"/>
    </source>
</evidence>
<dbReference type="RefSeq" id="WP_094061511.1">
    <property type="nucleotide sequence ID" value="NZ_CP022530.1"/>
</dbReference>
<protein>
    <submittedName>
        <fullName evidence="1">Uncharacterized protein</fullName>
    </submittedName>
</protein>
<dbReference type="Proteomes" id="UP000202440">
    <property type="component" value="Chromosome"/>
</dbReference>
<organism evidence="1 2">
    <name type="scientific">Bacterioplanes sanyensis</name>
    <dbReference type="NCBI Taxonomy" id="1249553"/>
    <lineage>
        <taxon>Bacteria</taxon>
        <taxon>Pseudomonadati</taxon>
        <taxon>Pseudomonadota</taxon>
        <taxon>Gammaproteobacteria</taxon>
        <taxon>Oceanospirillales</taxon>
        <taxon>Oceanospirillaceae</taxon>
        <taxon>Bacterioplanes</taxon>
    </lineage>
</organism>
<dbReference type="AlphaFoldDB" id="A0A222FPA4"/>
<proteinExistence type="predicted"/>
<accession>A0A222FPA4</accession>
<name>A0A222FPA4_9GAMM</name>
<dbReference type="EMBL" id="CP022530">
    <property type="protein sequence ID" value="ASP40344.1"/>
    <property type="molecule type" value="Genomic_DNA"/>
</dbReference>
<dbReference type="KEGG" id="bsan:CHH28_17410"/>
<sequence length="90" mass="10306">MVKDVPSPIPLQNELLEVPGSVALLEYQTAFKNDSTHLPEVSLRYLIYLILDNKPDNEIQRFALQIRSDLNAERLETWQQQATQNDGACH</sequence>
<keyword evidence="2" id="KW-1185">Reference proteome</keyword>
<evidence type="ECO:0000313" key="1">
    <source>
        <dbReference type="EMBL" id="ASP40344.1"/>
    </source>
</evidence>